<dbReference type="Pfam" id="PF21547">
    <property type="entry name" value="TTI1"/>
    <property type="match status" value="1"/>
</dbReference>
<dbReference type="PANTHER" id="PTHR18460">
    <property type="entry name" value="TEL2 INTERACTING PROTEIN 1 TTI1 FAMILY MEMBER"/>
    <property type="match status" value="1"/>
</dbReference>
<evidence type="ECO:0000256" key="1">
    <source>
        <dbReference type="SAM" id="MobiDB-lite"/>
    </source>
</evidence>
<dbReference type="GO" id="GO:0005737">
    <property type="term" value="C:cytoplasm"/>
    <property type="evidence" value="ECO:0007669"/>
    <property type="project" value="TreeGrafter"/>
</dbReference>
<evidence type="ECO:0000313" key="5">
    <source>
        <dbReference type="Proteomes" id="UP001159428"/>
    </source>
</evidence>
<keyword evidence="5" id="KW-1185">Reference proteome</keyword>
<dbReference type="Pfam" id="PF24173">
    <property type="entry name" value="TPR_TTI1_N"/>
    <property type="match status" value="1"/>
</dbReference>
<name>A0AAU9XSE2_9CNID</name>
<evidence type="ECO:0000313" key="4">
    <source>
        <dbReference type="EMBL" id="CAH3156490.1"/>
    </source>
</evidence>
<gene>
    <name evidence="4" type="ORF">PMEA_00029506</name>
</gene>
<dbReference type="SUPFAM" id="SSF48371">
    <property type="entry name" value="ARM repeat"/>
    <property type="match status" value="1"/>
</dbReference>
<feature type="region of interest" description="Disordered" evidence="1">
    <location>
        <begin position="286"/>
        <end position="307"/>
    </location>
</feature>
<feature type="domain" description="TTI1 C-terminal TPR" evidence="3">
    <location>
        <begin position="811"/>
        <end position="1100"/>
    </location>
</feature>
<proteinExistence type="predicted"/>
<dbReference type="InterPro" id="IPR016024">
    <property type="entry name" value="ARM-type_fold"/>
</dbReference>
<dbReference type="AlphaFoldDB" id="A0AAU9XSE2"/>
<dbReference type="Gene3D" id="1.25.10.10">
    <property type="entry name" value="Leucine-rich Repeat Variant"/>
    <property type="match status" value="4"/>
</dbReference>
<dbReference type="InterPro" id="IPR011989">
    <property type="entry name" value="ARM-like"/>
</dbReference>
<dbReference type="InterPro" id="IPR057566">
    <property type="entry name" value="TPR_TTI1_N"/>
</dbReference>
<accession>A0AAU9XSE2</accession>
<feature type="region of interest" description="Disordered" evidence="1">
    <location>
        <begin position="834"/>
        <end position="861"/>
    </location>
</feature>
<dbReference type="InterPro" id="IPR052587">
    <property type="entry name" value="TELO2-interacting_protein_1"/>
</dbReference>
<feature type="compositionally biased region" description="Basic and acidic residues" evidence="1">
    <location>
        <begin position="286"/>
        <end position="295"/>
    </location>
</feature>
<dbReference type="Proteomes" id="UP001159428">
    <property type="component" value="Unassembled WGS sequence"/>
</dbReference>
<comment type="caution">
    <text evidence="4">The sequence shown here is derived from an EMBL/GenBank/DDBJ whole genome shotgun (WGS) entry which is preliminary data.</text>
</comment>
<evidence type="ECO:0000259" key="2">
    <source>
        <dbReference type="Pfam" id="PF24173"/>
    </source>
</evidence>
<dbReference type="InterPro" id="IPR057567">
    <property type="entry name" value="TPR_TTI1_C"/>
</dbReference>
<reference evidence="4 5" key="1">
    <citation type="submission" date="2022-05" db="EMBL/GenBank/DDBJ databases">
        <authorList>
            <consortium name="Genoscope - CEA"/>
            <person name="William W."/>
        </authorList>
    </citation>
    <scope>NUCLEOTIDE SEQUENCE [LARGE SCALE GENOMIC DNA]</scope>
</reference>
<dbReference type="InterPro" id="IPR049362">
    <property type="entry name" value="TTI1_rpt"/>
</dbReference>
<protein>
    <recommendedName>
        <fullName evidence="6">TELO2-interacting protein 1 homolog</fullName>
    </recommendedName>
</protein>
<organism evidence="4 5">
    <name type="scientific">Pocillopora meandrina</name>
    <dbReference type="NCBI Taxonomy" id="46732"/>
    <lineage>
        <taxon>Eukaryota</taxon>
        <taxon>Metazoa</taxon>
        <taxon>Cnidaria</taxon>
        <taxon>Anthozoa</taxon>
        <taxon>Hexacorallia</taxon>
        <taxon>Scleractinia</taxon>
        <taxon>Astrocoeniina</taxon>
        <taxon>Pocilloporidae</taxon>
        <taxon>Pocillopora</taxon>
    </lineage>
</organism>
<dbReference type="Pfam" id="PF24176">
    <property type="entry name" value="TPR_TTI1_2nd"/>
    <property type="match status" value="1"/>
</dbReference>
<feature type="domain" description="TTI1 N-terminal TPR" evidence="2">
    <location>
        <begin position="9"/>
        <end position="383"/>
    </location>
</feature>
<dbReference type="PANTHER" id="PTHR18460:SF3">
    <property type="entry name" value="TELO2-INTERACTING PROTEIN 1 HOMOLOG"/>
    <property type="match status" value="1"/>
</dbReference>
<dbReference type="Pfam" id="PF24181">
    <property type="entry name" value="TPR_TTI1_C"/>
    <property type="match status" value="1"/>
</dbReference>
<evidence type="ECO:0008006" key="6">
    <source>
        <dbReference type="Google" id="ProtNLM"/>
    </source>
</evidence>
<evidence type="ECO:0000259" key="3">
    <source>
        <dbReference type="Pfam" id="PF24181"/>
    </source>
</evidence>
<sequence>MAPDPSESFRELRPVCIKLSKEPSPQNIKDLEAKLRILNPAHLTQLVEYVLFPLKLALQSGNATNEVQETAVGCIETLFRRARVCQLRTFEEMFNYMCMLLSSREGGPGHLAGIPEELKLNVVKCLSCLLQSSSLVVRGAFYSPRLLPVLGHSVSVLLALSGNEKARNLRVCALECLSYLACCSENFGWQSEVGSDPQQQDDRLALQDAIKDSVAQAFASFVPGISTALCRIITGDTKQGHVVITQAISVWGDVLSLVMNDKHLPIKQSEDKDIITQLMSLTTADKCNEPQENPKQEISSSNPEGNDKLQQLKVDRSLEWFRETGKKLKIVIGRLSIISAHSNWKVRLSLAKFCDKLLENCKDSLEICASTLVDLLVGLTEDDYSQVASLSKKALSKLSERLGNGPSPLNSMLEENLHLALTSLPRLMRTGDDAQKIQSLNLVLGYLSLLGNRLYNLLNSSSYLKRLSLALIQVLEFDVGDVGIVEEKTPSLSETAVLPSETEGQNPMSYPVNLFTASTYPKYHFKHFTDEKVKVAVNQICRTIGYHGNLPLVVDHFLDLFHESKLYQKQAVYILSEIVVGSSQGVADSNTTFCNGTEDDHKLLKNHSKNCKEVHDTVELLITEYISDINWNLVTSNPQVMPSRKPVAADPHDFLTVKKETKLRKALPFENLNSNVQLSCLLLEAIGVFSTVIPSQFEASLMQVLYPIMAKLGSGSATVSRSAYETLVKICQSCEYESVDDLIARNADYLVNAISLDFKYVFMNCQAPCVLRVMIQYSNPGILSIIEDTLMDIFSVIDLYPDELLYLLMKVLNVLVLMIKKWFPAPVKEEVIKEPKEEKPSSICQEGQNSKFDKDEDTNTSPDQIRQYFLDYHKRKQQAMGYVDEKELEGTEAKEWEENIEEEQFEADKKPEVPRHVKYVTMVLEKCVHFLSSKSPWLRLLVLDTIDIGVQAISQSEDQLLPMIHRLWPPMVKRFTDDEQVVTIKAVSVLCTMCEASGSFMYRRVIKDTIPSMIAFLDKQASVSLKAGPVYSQSQSFKQQLAMLKSLGRLCKQLEIGETMLCSVVWVCTQYLSCRQPKLLQQAAVDAFRDFTSVDPDLIWLSLNDLYCPGELTPPHETFQPVLLAGVLPQCKEYAENVNLLLYPACK</sequence>
<dbReference type="EMBL" id="CALNXJ010000061">
    <property type="protein sequence ID" value="CAH3156490.1"/>
    <property type="molecule type" value="Genomic_DNA"/>
</dbReference>